<organism evidence="13 14">
    <name type="scientific">Lichenibacterium ramalinae</name>
    <dbReference type="NCBI Taxonomy" id="2316527"/>
    <lineage>
        <taxon>Bacteria</taxon>
        <taxon>Pseudomonadati</taxon>
        <taxon>Pseudomonadota</taxon>
        <taxon>Alphaproteobacteria</taxon>
        <taxon>Hyphomicrobiales</taxon>
        <taxon>Lichenihabitantaceae</taxon>
        <taxon>Lichenibacterium</taxon>
    </lineage>
</organism>
<dbReference type="CDD" id="cd16922">
    <property type="entry name" value="HATPase_EvgS-ArcB-TorS-like"/>
    <property type="match status" value="1"/>
</dbReference>
<sequence length="638" mass="67786">MPVILFVAVAVGPGPGFLGTALSTLFAAGFFARSNGAIGATASVFTMGQAVALLQYVVVGFIMVTVSASLRRAIIENEATLRRLDEANRTLVESRASLLAAKAEAEVARRDAEAAKEAAEGANRAKSAFLANMSHELRTPLSAVIGYSEMLEEQAEDMGEAGMLADLGKVKSNARHLLSLINDVLDLSKIEAAKMESYGEDFDVADFARDAAATVDSLVRRKGNRLVLDLGDGLGPMHSDVVKLRQCLFNLLSNAAKFTENGTITVRVRREASGGVDWVSFAVEDTGIGMAPEQIARLFQRFAQADDSTTRRFGGTGLGLALSRAFSQLLGGDIAVDSIPGQGTTFTLRVPAVLQETVQDASEDANADASGDGEDGALADPTLRPPGVAAADLRLVLVVDDEASQRELLSRFLQRQGFAVRTAADGRSGLDLARALKPHVILLDVMLPEIDGWSVLQALKEDPATALIPVVMVSFVAEAGLSAALGAVDAVPKPVDWVKLRTVMDQFRDGGDVLIVDDDADARGRLRSVLEASGWSVQEAGDGAEALRHVLHTPPHVILLDLTMPVMDGFTFLHRLRETPGCADLPVIVLSARDMSPTERSRLAEADGVLRKGEASLREVAAEVRRLDDRQAGPVAPV</sequence>
<accession>A0A4Q2R8B7</accession>
<dbReference type="Gene3D" id="3.40.50.2300">
    <property type="match status" value="2"/>
</dbReference>
<keyword evidence="10" id="KW-0812">Transmembrane</keyword>
<feature type="transmembrane region" description="Helical" evidence="10">
    <location>
        <begin position="37"/>
        <end position="64"/>
    </location>
</feature>
<evidence type="ECO:0000313" key="14">
    <source>
        <dbReference type="Proteomes" id="UP000289411"/>
    </source>
</evidence>
<dbReference type="SMART" id="SM00388">
    <property type="entry name" value="HisKA"/>
    <property type="match status" value="1"/>
</dbReference>
<reference evidence="13 14" key="2">
    <citation type="submission" date="2019-02" db="EMBL/GenBank/DDBJ databases">
        <title>'Lichenibacterium ramalinii' gen. nov. sp. nov., 'Lichenibacterium minor' gen. nov. sp. nov.</title>
        <authorList>
            <person name="Pankratov T."/>
        </authorList>
    </citation>
    <scope>NUCLEOTIDE SEQUENCE [LARGE SCALE GENOMIC DNA]</scope>
    <source>
        <strain evidence="13 14">RmlP001</strain>
    </source>
</reference>
<dbReference type="InterPro" id="IPR004358">
    <property type="entry name" value="Sig_transdc_His_kin-like_C"/>
</dbReference>
<evidence type="ECO:0000256" key="1">
    <source>
        <dbReference type="ARBA" id="ARBA00000085"/>
    </source>
</evidence>
<keyword evidence="10" id="KW-0472">Membrane</keyword>
<evidence type="ECO:0000259" key="12">
    <source>
        <dbReference type="PROSITE" id="PS50110"/>
    </source>
</evidence>
<dbReference type="PANTHER" id="PTHR43047:SF72">
    <property type="entry name" value="OSMOSENSING HISTIDINE PROTEIN KINASE SLN1"/>
    <property type="match status" value="1"/>
</dbReference>
<evidence type="ECO:0000313" key="13">
    <source>
        <dbReference type="EMBL" id="RYB02728.1"/>
    </source>
</evidence>
<dbReference type="EC" id="2.7.13.3" evidence="2"/>
<dbReference type="CDD" id="cd00082">
    <property type="entry name" value="HisKA"/>
    <property type="match status" value="1"/>
</dbReference>
<evidence type="ECO:0000256" key="7">
    <source>
        <dbReference type="PROSITE-ProRule" id="PRU00169"/>
    </source>
</evidence>
<keyword evidence="5" id="KW-0418">Kinase</keyword>
<dbReference type="InterPro" id="IPR003594">
    <property type="entry name" value="HATPase_dom"/>
</dbReference>
<feature type="domain" description="Response regulatory" evidence="12">
    <location>
        <begin position="512"/>
        <end position="627"/>
    </location>
</feature>
<reference evidence="13 14" key="1">
    <citation type="submission" date="2018-09" db="EMBL/GenBank/DDBJ databases">
        <authorList>
            <person name="Grouzdev D.S."/>
            <person name="Krutkina M.S."/>
        </authorList>
    </citation>
    <scope>NUCLEOTIDE SEQUENCE [LARGE SCALE GENOMIC DNA]</scope>
    <source>
        <strain evidence="13 14">RmlP001</strain>
    </source>
</reference>
<keyword evidence="14" id="KW-1185">Reference proteome</keyword>
<dbReference type="InterPro" id="IPR036890">
    <property type="entry name" value="HATPase_C_sf"/>
</dbReference>
<dbReference type="GO" id="GO:0005886">
    <property type="term" value="C:plasma membrane"/>
    <property type="evidence" value="ECO:0007669"/>
    <property type="project" value="TreeGrafter"/>
</dbReference>
<dbReference type="AlphaFoldDB" id="A0A4Q2R8B7"/>
<dbReference type="PROSITE" id="PS50109">
    <property type="entry name" value="HIS_KIN"/>
    <property type="match status" value="1"/>
</dbReference>
<dbReference type="SUPFAM" id="SSF52172">
    <property type="entry name" value="CheY-like"/>
    <property type="match status" value="2"/>
</dbReference>
<dbReference type="OrthoDB" id="9810730at2"/>
<evidence type="ECO:0000256" key="10">
    <source>
        <dbReference type="SAM" id="Phobius"/>
    </source>
</evidence>
<feature type="compositionally biased region" description="Acidic residues" evidence="9">
    <location>
        <begin position="361"/>
        <end position="377"/>
    </location>
</feature>
<dbReference type="CDD" id="cd00156">
    <property type="entry name" value="REC"/>
    <property type="match status" value="1"/>
</dbReference>
<dbReference type="GO" id="GO:0000155">
    <property type="term" value="F:phosphorelay sensor kinase activity"/>
    <property type="evidence" value="ECO:0007669"/>
    <property type="project" value="InterPro"/>
</dbReference>
<evidence type="ECO:0000256" key="2">
    <source>
        <dbReference type="ARBA" id="ARBA00012438"/>
    </source>
</evidence>
<evidence type="ECO:0000256" key="6">
    <source>
        <dbReference type="ARBA" id="ARBA00023012"/>
    </source>
</evidence>
<evidence type="ECO:0000256" key="8">
    <source>
        <dbReference type="SAM" id="Coils"/>
    </source>
</evidence>
<dbReference type="GO" id="GO:0009927">
    <property type="term" value="F:histidine phosphotransfer kinase activity"/>
    <property type="evidence" value="ECO:0007669"/>
    <property type="project" value="TreeGrafter"/>
</dbReference>
<feature type="coiled-coil region" evidence="8">
    <location>
        <begin position="70"/>
        <end position="125"/>
    </location>
</feature>
<dbReference type="PROSITE" id="PS50110">
    <property type="entry name" value="RESPONSE_REGULATORY"/>
    <property type="match status" value="2"/>
</dbReference>
<dbReference type="SMART" id="SM00448">
    <property type="entry name" value="REC"/>
    <property type="match status" value="2"/>
</dbReference>
<feature type="modified residue" description="4-aspartylphosphate" evidence="7">
    <location>
        <position position="444"/>
    </location>
</feature>
<name>A0A4Q2R8B7_9HYPH</name>
<dbReference type="SUPFAM" id="SSF47384">
    <property type="entry name" value="Homodimeric domain of signal transducing histidine kinase"/>
    <property type="match status" value="1"/>
</dbReference>
<dbReference type="PANTHER" id="PTHR43047">
    <property type="entry name" value="TWO-COMPONENT HISTIDINE PROTEIN KINASE"/>
    <property type="match status" value="1"/>
</dbReference>
<dbReference type="InterPro" id="IPR036097">
    <property type="entry name" value="HisK_dim/P_sf"/>
</dbReference>
<evidence type="ECO:0000256" key="3">
    <source>
        <dbReference type="ARBA" id="ARBA00022553"/>
    </source>
</evidence>
<dbReference type="Proteomes" id="UP000289411">
    <property type="component" value="Unassembled WGS sequence"/>
</dbReference>
<feature type="modified residue" description="4-aspartylphosphate" evidence="7">
    <location>
        <position position="561"/>
    </location>
</feature>
<feature type="region of interest" description="Disordered" evidence="9">
    <location>
        <begin position="360"/>
        <end position="383"/>
    </location>
</feature>
<gene>
    <name evidence="13" type="ORF">D3272_19860</name>
</gene>
<keyword evidence="10" id="KW-1133">Transmembrane helix</keyword>
<dbReference type="PRINTS" id="PR00344">
    <property type="entry name" value="BCTRLSENSOR"/>
</dbReference>
<evidence type="ECO:0000256" key="5">
    <source>
        <dbReference type="ARBA" id="ARBA00022777"/>
    </source>
</evidence>
<dbReference type="Pfam" id="PF00072">
    <property type="entry name" value="Response_reg"/>
    <property type="match status" value="2"/>
</dbReference>
<comment type="catalytic activity">
    <reaction evidence="1">
        <text>ATP + protein L-histidine = ADP + protein N-phospho-L-histidine.</text>
        <dbReference type="EC" id="2.7.13.3"/>
    </reaction>
</comment>
<feature type="domain" description="Response regulatory" evidence="12">
    <location>
        <begin position="395"/>
        <end position="508"/>
    </location>
</feature>
<dbReference type="Gene3D" id="1.10.287.130">
    <property type="match status" value="1"/>
</dbReference>
<proteinExistence type="predicted"/>
<comment type="caution">
    <text evidence="13">The sequence shown here is derived from an EMBL/GenBank/DDBJ whole genome shotgun (WGS) entry which is preliminary data.</text>
</comment>
<dbReference type="SUPFAM" id="SSF55874">
    <property type="entry name" value="ATPase domain of HSP90 chaperone/DNA topoisomerase II/histidine kinase"/>
    <property type="match status" value="1"/>
</dbReference>
<evidence type="ECO:0000256" key="9">
    <source>
        <dbReference type="SAM" id="MobiDB-lite"/>
    </source>
</evidence>
<feature type="domain" description="Histidine kinase" evidence="11">
    <location>
        <begin position="132"/>
        <end position="354"/>
    </location>
</feature>
<dbReference type="InterPro" id="IPR003661">
    <property type="entry name" value="HisK_dim/P_dom"/>
</dbReference>
<dbReference type="InterPro" id="IPR005467">
    <property type="entry name" value="His_kinase_dom"/>
</dbReference>
<keyword evidence="8" id="KW-0175">Coiled coil</keyword>
<dbReference type="Gene3D" id="3.30.565.10">
    <property type="entry name" value="Histidine kinase-like ATPase, C-terminal domain"/>
    <property type="match status" value="1"/>
</dbReference>
<keyword evidence="4" id="KW-0808">Transferase</keyword>
<evidence type="ECO:0000259" key="11">
    <source>
        <dbReference type="PROSITE" id="PS50109"/>
    </source>
</evidence>
<dbReference type="Pfam" id="PF00512">
    <property type="entry name" value="HisKA"/>
    <property type="match status" value="1"/>
</dbReference>
<evidence type="ECO:0000256" key="4">
    <source>
        <dbReference type="ARBA" id="ARBA00022679"/>
    </source>
</evidence>
<dbReference type="Pfam" id="PF02518">
    <property type="entry name" value="HATPase_c"/>
    <property type="match status" value="1"/>
</dbReference>
<dbReference type="SMART" id="SM00387">
    <property type="entry name" value="HATPase_c"/>
    <property type="match status" value="1"/>
</dbReference>
<keyword evidence="3 7" id="KW-0597">Phosphoprotein</keyword>
<dbReference type="InterPro" id="IPR001789">
    <property type="entry name" value="Sig_transdc_resp-reg_receiver"/>
</dbReference>
<dbReference type="EMBL" id="QYBC01000018">
    <property type="protein sequence ID" value="RYB02728.1"/>
    <property type="molecule type" value="Genomic_DNA"/>
</dbReference>
<keyword evidence="6" id="KW-0902">Two-component regulatory system</keyword>
<protein>
    <recommendedName>
        <fullName evidence="2">histidine kinase</fullName>
        <ecNumber evidence="2">2.7.13.3</ecNumber>
    </recommendedName>
</protein>
<dbReference type="FunFam" id="3.30.565.10:FF:000010">
    <property type="entry name" value="Sensor histidine kinase RcsC"/>
    <property type="match status" value="1"/>
</dbReference>
<dbReference type="InterPro" id="IPR011006">
    <property type="entry name" value="CheY-like_superfamily"/>
</dbReference>